<comment type="caution">
    <text evidence="2">The sequence shown here is derived from an EMBL/GenBank/DDBJ whole genome shotgun (WGS) entry which is preliminary data.</text>
</comment>
<organism evidence="2 3">
    <name type="scientific">Carya illinoinensis</name>
    <name type="common">Pecan</name>
    <dbReference type="NCBI Taxonomy" id="32201"/>
    <lineage>
        <taxon>Eukaryota</taxon>
        <taxon>Viridiplantae</taxon>
        <taxon>Streptophyta</taxon>
        <taxon>Embryophyta</taxon>
        <taxon>Tracheophyta</taxon>
        <taxon>Spermatophyta</taxon>
        <taxon>Magnoliopsida</taxon>
        <taxon>eudicotyledons</taxon>
        <taxon>Gunneridae</taxon>
        <taxon>Pentapetalae</taxon>
        <taxon>rosids</taxon>
        <taxon>fabids</taxon>
        <taxon>Fagales</taxon>
        <taxon>Juglandaceae</taxon>
        <taxon>Carya</taxon>
    </lineage>
</organism>
<evidence type="ECO:0000313" key="3">
    <source>
        <dbReference type="Proteomes" id="UP000811609"/>
    </source>
</evidence>
<dbReference type="Proteomes" id="UP000811609">
    <property type="component" value="Chromosome 12"/>
</dbReference>
<evidence type="ECO:0000313" key="2">
    <source>
        <dbReference type="EMBL" id="KAG6632783.1"/>
    </source>
</evidence>
<evidence type="ECO:0000256" key="1">
    <source>
        <dbReference type="SAM" id="MobiDB-lite"/>
    </source>
</evidence>
<proteinExistence type="predicted"/>
<dbReference type="AlphaFoldDB" id="A0A8T1NV28"/>
<reference evidence="2" key="1">
    <citation type="submission" date="2020-12" db="EMBL/GenBank/DDBJ databases">
        <title>WGS assembly of Carya illinoinensis cv. Pawnee.</title>
        <authorList>
            <person name="Platts A."/>
            <person name="Shu S."/>
            <person name="Wright S."/>
            <person name="Barry K."/>
            <person name="Edger P."/>
            <person name="Pires J.C."/>
            <person name="Schmutz J."/>
        </authorList>
    </citation>
    <scope>NUCLEOTIDE SEQUENCE</scope>
    <source>
        <tissue evidence="2">Leaf</tissue>
    </source>
</reference>
<name>A0A8T1NV28_CARIL</name>
<gene>
    <name evidence="2" type="ORF">CIPAW_12G002000</name>
</gene>
<keyword evidence="3" id="KW-1185">Reference proteome</keyword>
<protein>
    <submittedName>
        <fullName evidence="2">Uncharacterized protein</fullName>
    </submittedName>
</protein>
<accession>A0A8T1NV28</accession>
<dbReference type="EMBL" id="CM031820">
    <property type="protein sequence ID" value="KAG6632783.1"/>
    <property type="molecule type" value="Genomic_DNA"/>
</dbReference>
<feature type="compositionally biased region" description="Low complexity" evidence="1">
    <location>
        <begin position="13"/>
        <end position="22"/>
    </location>
</feature>
<feature type="region of interest" description="Disordered" evidence="1">
    <location>
        <begin position="1"/>
        <end position="24"/>
    </location>
</feature>
<sequence>MRKKAIAKNQANTSPTSTSSASECEQHFPILPPLNFFRSISLSYHYILLHKTTSQINEKGHLGLVCVELSGCAIHTSNNHSLSDTSLPNVSLSAKLCMVSY</sequence>